<dbReference type="Pfam" id="PF00486">
    <property type="entry name" value="Trans_reg_C"/>
    <property type="match status" value="1"/>
</dbReference>
<dbReference type="Gene3D" id="3.40.50.2300">
    <property type="match status" value="1"/>
</dbReference>
<feature type="domain" description="Response regulatory" evidence="8">
    <location>
        <begin position="6"/>
        <end position="117"/>
    </location>
</feature>
<evidence type="ECO:0000256" key="3">
    <source>
        <dbReference type="ARBA" id="ARBA00023015"/>
    </source>
</evidence>
<name>A0ABN1XIB8_9PSEU</name>
<evidence type="ECO:0000256" key="5">
    <source>
        <dbReference type="ARBA" id="ARBA00023163"/>
    </source>
</evidence>
<dbReference type="SMART" id="SM00448">
    <property type="entry name" value="REC"/>
    <property type="match status" value="1"/>
</dbReference>
<accession>A0ABN1XIB8</accession>
<dbReference type="InterPro" id="IPR039420">
    <property type="entry name" value="WalR-like"/>
</dbReference>
<dbReference type="PROSITE" id="PS51755">
    <property type="entry name" value="OMPR_PHOB"/>
    <property type="match status" value="1"/>
</dbReference>
<evidence type="ECO:0000313" key="11">
    <source>
        <dbReference type="Proteomes" id="UP001501414"/>
    </source>
</evidence>
<dbReference type="RefSeq" id="WP_344018414.1">
    <property type="nucleotide sequence ID" value="NZ_BAAAJK010000004.1"/>
</dbReference>
<dbReference type="PANTHER" id="PTHR48111:SF1">
    <property type="entry name" value="TWO-COMPONENT RESPONSE REGULATOR ORR33"/>
    <property type="match status" value="1"/>
</dbReference>
<evidence type="ECO:0000256" key="1">
    <source>
        <dbReference type="ARBA" id="ARBA00022553"/>
    </source>
</evidence>
<dbReference type="InterPro" id="IPR001867">
    <property type="entry name" value="OmpR/PhoB-type_DNA-bd"/>
</dbReference>
<keyword evidence="5" id="KW-0804">Transcription</keyword>
<dbReference type="Gene3D" id="6.10.250.690">
    <property type="match status" value="1"/>
</dbReference>
<keyword evidence="4 7" id="KW-0238">DNA-binding</keyword>
<evidence type="ECO:0000259" key="8">
    <source>
        <dbReference type="PROSITE" id="PS50110"/>
    </source>
</evidence>
<feature type="DNA-binding region" description="OmpR/PhoB-type" evidence="7">
    <location>
        <begin position="127"/>
        <end position="222"/>
    </location>
</feature>
<organism evidence="10 11">
    <name type="scientific">Pseudonocardia kongjuensis</name>
    <dbReference type="NCBI Taxonomy" id="102227"/>
    <lineage>
        <taxon>Bacteria</taxon>
        <taxon>Bacillati</taxon>
        <taxon>Actinomycetota</taxon>
        <taxon>Actinomycetes</taxon>
        <taxon>Pseudonocardiales</taxon>
        <taxon>Pseudonocardiaceae</taxon>
        <taxon>Pseudonocardia</taxon>
    </lineage>
</organism>
<dbReference type="Gene3D" id="1.10.10.10">
    <property type="entry name" value="Winged helix-like DNA-binding domain superfamily/Winged helix DNA-binding domain"/>
    <property type="match status" value="1"/>
</dbReference>
<evidence type="ECO:0000256" key="2">
    <source>
        <dbReference type="ARBA" id="ARBA00023012"/>
    </source>
</evidence>
<dbReference type="PANTHER" id="PTHR48111">
    <property type="entry name" value="REGULATOR OF RPOS"/>
    <property type="match status" value="1"/>
</dbReference>
<dbReference type="InterPro" id="IPR001789">
    <property type="entry name" value="Sig_transdc_resp-reg_receiver"/>
</dbReference>
<keyword evidence="1 6" id="KW-0597">Phosphoprotein</keyword>
<gene>
    <name evidence="10" type="ORF">GCM10009613_08450</name>
</gene>
<sequence>MLANVRVLVIEDDEGVAGAVVDALRTRGHGVLHAPTAGTASALLGEADLVLLDLGLPDGDGLTLLRRLRRDSPVPVIVLTARSSERDVIRGLHLGADDYLVKPVRLRELLARVDAVARRAPAATAAPGVVDAEDVRIDLDARRVTVAGTELALTATEYAVVAVLARRAGVAVSRQQVLDEVWGDATVAGSKALDVHVAALRAKLDRPGLVATVRGFGYRLGR</sequence>
<dbReference type="EMBL" id="BAAAJK010000004">
    <property type="protein sequence ID" value="GAA1381798.1"/>
    <property type="molecule type" value="Genomic_DNA"/>
</dbReference>
<feature type="modified residue" description="4-aspartylphosphate" evidence="6">
    <location>
        <position position="53"/>
    </location>
</feature>
<dbReference type="PROSITE" id="PS50110">
    <property type="entry name" value="RESPONSE_REGULATORY"/>
    <property type="match status" value="1"/>
</dbReference>
<evidence type="ECO:0000259" key="9">
    <source>
        <dbReference type="PROSITE" id="PS51755"/>
    </source>
</evidence>
<protein>
    <submittedName>
        <fullName evidence="10">Response regulator transcription factor</fullName>
    </submittedName>
</protein>
<keyword evidence="2" id="KW-0902">Two-component regulatory system</keyword>
<keyword evidence="3" id="KW-0805">Transcription regulation</keyword>
<dbReference type="InterPro" id="IPR036388">
    <property type="entry name" value="WH-like_DNA-bd_sf"/>
</dbReference>
<dbReference type="Proteomes" id="UP001501414">
    <property type="component" value="Unassembled WGS sequence"/>
</dbReference>
<reference evidence="10 11" key="1">
    <citation type="journal article" date="2019" name="Int. J. Syst. Evol. Microbiol.">
        <title>The Global Catalogue of Microorganisms (GCM) 10K type strain sequencing project: providing services to taxonomists for standard genome sequencing and annotation.</title>
        <authorList>
            <consortium name="The Broad Institute Genomics Platform"/>
            <consortium name="The Broad Institute Genome Sequencing Center for Infectious Disease"/>
            <person name="Wu L."/>
            <person name="Ma J."/>
        </authorList>
    </citation>
    <scope>NUCLEOTIDE SEQUENCE [LARGE SCALE GENOMIC DNA]</scope>
    <source>
        <strain evidence="10 11">JCM 11896</strain>
    </source>
</reference>
<evidence type="ECO:0000256" key="4">
    <source>
        <dbReference type="ARBA" id="ARBA00023125"/>
    </source>
</evidence>
<dbReference type="CDD" id="cd00383">
    <property type="entry name" value="trans_reg_C"/>
    <property type="match status" value="1"/>
</dbReference>
<evidence type="ECO:0000313" key="10">
    <source>
        <dbReference type="EMBL" id="GAA1381798.1"/>
    </source>
</evidence>
<comment type="caution">
    <text evidence="10">The sequence shown here is derived from an EMBL/GenBank/DDBJ whole genome shotgun (WGS) entry which is preliminary data.</text>
</comment>
<feature type="domain" description="OmpR/PhoB-type" evidence="9">
    <location>
        <begin position="127"/>
        <end position="222"/>
    </location>
</feature>
<dbReference type="SUPFAM" id="SSF52172">
    <property type="entry name" value="CheY-like"/>
    <property type="match status" value="1"/>
</dbReference>
<dbReference type="SMART" id="SM00862">
    <property type="entry name" value="Trans_reg_C"/>
    <property type="match status" value="1"/>
</dbReference>
<dbReference type="Pfam" id="PF00072">
    <property type="entry name" value="Response_reg"/>
    <property type="match status" value="1"/>
</dbReference>
<dbReference type="InterPro" id="IPR011006">
    <property type="entry name" value="CheY-like_superfamily"/>
</dbReference>
<evidence type="ECO:0000256" key="6">
    <source>
        <dbReference type="PROSITE-ProRule" id="PRU00169"/>
    </source>
</evidence>
<proteinExistence type="predicted"/>
<keyword evidence="11" id="KW-1185">Reference proteome</keyword>
<evidence type="ECO:0000256" key="7">
    <source>
        <dbReference type="PROSITE-ProRule" id="PRU01091"/>
    </source>
</evidence>